<feature type="domain" description="Ig-like" evidence="1">
    <location>
        <begin position="40"/>
        <end position="130"/>
    </location>
</feature>
<sequence>TATLTKDSEINFFNYTTLSEIEGFCLRELKIFVPEAVIMGNAATLSCQYDLEQAALYSVRWYFEGEEFYRYVPKESPPARVFPVSGISVDLSSSDSTSVTLRSVTRDLSGQFLCEVSEDAPLFHTEIRISHMQVVELPTEEPFMLIDKKVLGSNDSFKASCTVGKSYPSANITWYINDRKVYKTPFQRIVYRSLN</sequence>
<dbReference type="AlphaFoldDB" id="A0A9Q0MWS5"/>
<dbReference type="OrthoDB" id="6343941at2759"/>
<feature type="non-terminal residue" evidence="2">
    <location>
        <position position="1"/>
    </location>
</feature>
<name>A0A9Q0MWS5_9DIPT</name>
<dbReference type="PROSITE" id="PS50835">
    <property type="entry name" value="IG_LIKE"/>
    <property type="match status" value="1"/>
</dbReference>
<dbReference type="FunFam" id="2.60.40.10:FF:000437">
    <property type="entry name" value="Beat-IIIc, isoform A"/>
    <property type="match status" value="1"/>
</dbReference>
<dbReference type="Proteomes" id="UP001151699">
    <property type="component" value="Chromosome X"/>
</dbReference>
<dbReference type="Gene3D" id="2.60.40.10">
    <property type="entry name" value="Immunoglobulins"/>
    <property type="match status" value="2"/>
</dbReference>
<accession>A0A9Q0MWS5</accession>
<feature type="non-terminal residue" evidence="2">
    <location>
        <position position="195"/>
    </location>
</feature>
<evidence type="ECO:0000259" key="1">
    <source>
        <dbReference type="PROSITE" id="PS50835"/>
    </source>
</evidence>
<protein>
    <recommendedName>
        <fullName evidence="1">Ig-like domain-containing protein</fullName>
    </recommendedName>
</protein>
<dbReference type="SUPFAM" id="SSF48726">
    <property type="entry name" value="Immunoglobulin"/>
    <property type="match status" value="1"/>
</dbReference>
<evidence type="ECO:0000313" key="3">
    <source>
        <dbReference type="Proteomes" id="UP001151699"/>
    </source>
</evidence>
<dbReference type="InterPro" id="IPR013783">
    <property type="entry name" value="Ig-like_fold"/>
</dbReference>
<dbReference type="PANTHER" id="PTHR21261">
    <property type="entry name" value="BEAT PROTEIN"/>
    <property type="match status" value="1"/>
</dbReference>
<proteinExistence type="predicted"/>
<dbReference type="PANTHER" id="PTHR21261:SF17">
    <property type="entry name" value="BEAT VI"/>
    <property type="match status" value="1"/>
</dbReference>
<reference evidence="2" key="1">
    <citation type="submission" date="2022-07" db="EMBL/GenBank/DDBJ databases">
        <authorList>
            <person name="Trinca V."/>
            <person name="Uliana J.V.C."/>
            <person name="Torres T.T."/>
            <person name="Ward R.J."/>
            <person name="Monesi N."/>
        </authorList>
    </citation>
    <scope>NUCLEOTIDE SEQUENCE</scope>
    <source>
        <strain evidence="2">HSMRA1968</strain>
        <tissue evidence="2">Whole embryos</tissue>
    </source>
</reference>
<keyword evidence="3" id="KW-1185">Reference proteome</keyword>
<dbReference type="InterPro" id="IPR036179">
    <property type="entry name" value="Ig-like_dom_sf"/>
</dbReference>
<organism evidence="2 3">
    <name type="scientific">Pseudolycoriella hygida</name>
    <dbReference type="NCBI Taxonomy" id="35572"/>
    <lineage>
        <taxon>Eukaryota</taxon>
        <taxon>Metazoa</taxon>
        <taxon>Ecdysozoa</taxon>
        <taxon>Arthropoda</taxon>
        <taxon>Hexapoda</taxon>
        <taxon>Insecta</taxon>
        <taxon>Pterygota</taxon>
        <taxon>Neoptera</taxon>
        <taxon>Endopterygota</taxon>
        <taxon>Diptera</taxon>
        <taxon>Nematocera</taxon>
        <taxon>Sciaroidea</taxon>
        <taxon>Sciaridae</taxon>
        <taxon>Pseudolycoriella</taxon>
    </lineage>
</organism>
<comment type="caution">
    <text evidence="2">The sequence shown here is derived from an EMBL/GenBank/DDBJ whole genome shotgun (WGS) entry which is preliminary data.</text>
</comment>
<dbReference type="EMBL" id="WJQU01000003">
    <property type="protein sequence ID" value="KAJ6638510.1"/>
    <property type="molecule type" value="Genomic_DNA"/>
</dbReference>
<dbReference type="InterPro" id="IPR007110">
    <property type="entry name" value="Ig-like_dom"/>
</dbReference>
<evidence type="ECO:0000313" key="2">
    <source>
        <dbReference type="EMBL" id="KAJ6638510.1"/>
    </source>
</evidence>
<gene>
    <name evidence="2" type="ORF">Bhyg_11246</name>
</gene>